<keyword evidence="3" id="KW-1185">Reference proteome</keyword>
<keyword evidence="2" id="KW-0813">Transport</keyword>
<dbReference type="RefSeq" id="WP_228727921.1">
    <property type="nucleotide sequence ID" value="NZ_JADKNH010000020.1"/>
</dbReference>
<dbReference type="InterPro" id="IPR002178">
    <property type="entry name" value="PTS_EIIA_type-2_dom"/>
</dbReference>
<evidence type="ECO:0000313" key="3">
    <source>
        <dbReference type="Proteomes" id="UP000614200"/>
    </source>
</evidence>
<name>A0ABR9ZZ99_9FIRM</name>
<protein>
    <submittedName>
        <fullName evidence="2">PTS sugar transporter subunit IIA</fullName>
    </submittedName>
</protein>
<gene>
    <name evidence="2" type="ORF">ISU02_21990</name>
</gene>
<keyword evidence="2" id="KW-0762">Sugar transport</keyword>
<dbReference type="Pfam" id="PF00359">
    <property type="entry name" value="PTS_EIIA_2"/>
    <property type="match status" value="1"/>
</dbReference>
<dbReference type="InterPro" id="IPR051541">
    <property type="entry name" value="PTS_SugarTrans_NitroReg"/>
</dbReference>
<accession>A0ABR9ZZ99</accession>
<dbReference type="InterPro" id="IPR016152">
    <property type="entry name" value="PTrfase/Anion_transptr"/>
</dbReference>
<dbReference type="PANTHER" id="PTHR47738">
    <property type="entry name" value="PTS SYSTEM FRUCTOSE-LIKE EIIA COMPONENT-RELATED"/>
    <property type="match status" value="1"/>
</dbReference>
<comment type="caution">
    <text evidence="2">The sequence shown here is derived from an EMBL/GenBank/DDBJ whole genome shotgun (WGS) entry which is preliminary data.</text>
</comment>
<feature type="domain" description="PTS EIIA type-2" evidence="1">
    <location>
        <begin position="5"/>
        <end position="152"/>
    </location>
</feature>
<proteinExistence type="predicted"/>
<evidence type="ECO:0000259" key="1">
    <source>
        <dbReference type="PROSITE" id="PS51094"/>
    </source>
</evidence>
<evidence type="ECO:0000313" key="2">
    <source>
        <dbReference type="EMBL" id="MBF4695777.1"/>
    </source>
</evidence>
<dbReference type="PROSITE" id="PS51094">
    <property type="entry name" value="PTS_EIIA_TYPE_2"/>
    <property type="match status" value="1"/>
</dbReference>
<dbReference type="CDD" id="cd00211">
    <property type="entry name" value="PTS_IIA_fru"/>
    <property type="match status" value="1"/>
</dbReference>
<dbReference type="EMBL" id="JADKNH010000020">
    <property type="protein sequence ID" value="MBF4695777.1"/>
    <property type="molecule type" value="Genomic_DNA"/>
</dbReference>
<reference evidence="2 3" key="1">
    <citation type="submission" date="2020-11" db="EMBL/GenBank/DDBJ databases">
        <title>Fusibacter basophilias sp. nov.</title>
        <authorList>
            <person name="Qiu D."/>
        </authorList>
    </citation>
    <scope>NUCLEOTIDE SEQUENCE [LARGE SCALE GENOMIC DNA]</scope>
    <source>
        <strain evidence="2 3">Q10-2</strain>
    </source>
</reference>
<dbReference type="Gene3D" id="3.40.930.10">
    <property type="entry name" value="Mannitol-specific EII, Chain A"/>
    <property type="match status" value="1"/>
</dbReference>
<dbReference type="SUPFAM" id="SSF55804">
    <property type="entry name" value="Phoshotransferase/anion transport protein"/>
    <property type="match status" value="1"/>
</dbReference>
<organism evidence="2 3">
    <name type="scientific">Fusibacter ferrireducens</name>
    <dbReference type="NCBI Taxonomy" id="2785058"/>
    <lineage>
        <taxon>Bacteria</taxon>
        <taxon>Bacillati</taxon>
        <taxon>Bacillota</taxon>
        <taxon>Clostridia</taxon>
        <taxon>Eubacteriales</taxon>
        <taxon>Eubacteriales Family XII. Incertae Sedis</taxon>
        <taxon>Fusibacter</taxon>
    </lineage>
</organism>
<sequence>MMISDLITENLIVTGVVCSNKEEVLKQLFEMLYADGCVEETFYEEILKREKIYPTGLELLGCNVAIPHVSPDQVKKSAIAIAVLKTPVIFNRMDDVNLEVEVKVIFNIALANGGKQVEVLQKLTALITDEAFMEKVLEAKTPKEVQTIFKNGGKK</sequence>
<dbReference type="Proteomes" id="UP000614200">
    <property type="component" value="Unassembled WGS sequence"/>
</dbReference>
<dbReference type="PANTHER" id="PTHR47738:SF3">
    <property type="entry name" value="PHOSPHOTRANSFERASE SYSTEM MANNITOL_FRUCTOSE-SPECIFIC IIA DOMAIN CONTAINING PROTEIN"/>
    <property type="match status" value="1"/>
</dbReference>